<evidence type="ECO:0000256" key="7">
    <source>
        <dbReference type="ARBA" id="ARBA00022917"/>
    </source>
</evidence>
<evidence type="ECO:0000256" key="3">
    <source>
        <dbReference type="ARBA" id="ARBA00005326"/>
    </source>
</evidence>
<dbReference type="InterPro" id="IPR042226">
    <property type="entry name" value="eFR1_2_sf"/>
</dbReference>
<reference evidence="11 12" key="1">
    <citation type="submission" date="2019-08" db="EMBL/GenBank/DDBJ databases">
        <authorList>
            <person name="Vazquez-Campos X."/>
        </authorList>
    </citation>
    <scope>NUCLEOTIDE SEQUENCE [LARGE SCALE GENOMIC DNA]</scope>
    <source>
        <strain evidence="11">LFW-283_2</strain>
    </source>
</reference>
<dbReference type="InterPro" id="IPR029064">
    <property type="entry name" value="Ribosomal_eL30-like_sf"/>
</dbReference>
<dbReference type="InterPro" id="IPR004403">
    <property type="entry name" value="Peptide_chain-rel_eRF1/aRF1"/>
</dbReference>
<comment type="similarity">
    <text evidence="3 9">Belongs to the eukaryotic release factor 1 family.</text>
</comment>
<dbReference type="GO" id="GO:0005737">
    <property type="term" value="C:cytoplasm"/>
    <property type="evidence" value="ECO:0007669"/>
    <property type="project" value="UniProtKB-SubCell"/>
</dbReference>
<evidence type="ECO:0000256" key="5">
    <source>
        <dbReference type="ARBA" id="ARBA00019723"/>
    </source>
</evidence>
<dbReference type="SUPFAM" id="SSF55315">
    <property type="entry name" value="L30e-like"/>
    <property type="match status" value="1"/>
</dbReference>
<evidence type="ECO:0000256" key="1">
    <source>
        <dbReference type="ARBA" id="ARBA00002832"/>
    </source>
</evidence>
<evidence type="ECO:0000256" key="2">
    <source>
        <dbReference type="ARBA" id="ARBA00004496"/>
    </source>
</evidence>
<evidence type="ECO:0000313" key="11">
    <source>
        <dbReference type="EMBL" id="VVC02599.1"/>
    </source>
</evidence>
<dbReference type="InterPro" id="IPR005142">
    <property type="entry name" value="eRF1_3"/>
</dbReference>
<dbReference type="GO" id="GO:0016149">
    <property type="term" value="F:translation release factor activity, codon specific"/>
    <property type="evidence" value="ECO:0007669"/>
    <property type="project" value="UniProtKB-UniRule"/>
</dbReference>
<accession>A0A5E4LME9</accession>
<dbReference type="Gene3D" id="3.30.960.10">
    <property type="entry name" value="eRF1 domain 1"/>
    <property type="match status" value="1"/>
</dbReference>
<dbReference type="Pfam" id="PF03464">
    <property type="entry name" value="eRF1_2"/>
    <property type="match status" value="1"/>
</dbReference>
<protein>
    <recommendedName>
        <fullName evidence="5 9">Peptide chain release factor subunit 1</fullName>
    </recommendedName>
    <alternativeName>
        <fullName evidence="8 9">Translation termination factor aRF1</fullName>
    </alternativeName>
</protein>
<dbReference type="SUPFAM" id="SSF55481">
    <property type="entry name" value="N-terminal domain of eukaryotic peptide chain release factor subunit 1, ERF1"/>
    <property type="match status" value="1"/>
</dbReference>
<comment type="subunit">
    <text evidence="4 9">Heterodimer of two subunits, one of which binds GTP.</text>
</comment>
<sequence length="396" mass="44210">MYHLRKQLRVLEQFHGSGTELISVYIPSGSPVHEMNNKLREEMSQASNIKSKSTKLNVLGALERIMNHLKLYKKTPPTGIAVFAGNVSENSAKIDIQLFTIEPPEALNIGAYRCDSKFFLEPLQSMMGSTDSYGIVVLDGREAIVAIVKGTNITVIRKLNSTAHAKIRKGGQSARRYERLIEEQIEVYYKRVGVVMDDAFVNRVKGVIVGGPGPTKDFFMKMSPFNYQIKILGVVDTGYTDEYGIREVLSKSENILAQQEAVKEKILIDRFIKGIVSDGLAIYGEREVREAIISRQAEKVLLSEGLTYLSGLYKCSSCSVEEKKVFRDKVDDTIPCKACNNGQMKLQSKELLIDDLDELAKQMEIPVEIVSTNTVEGAQFLTGFGGVGAFLRYRTR</sequence>
<feature type="domain" description="eRF1/Pelota-like N-terminal" evidence="10">
    <location>
        <begin position="1"/>
        <end position="128"/>
    </location>
</feature>
<comment type="caution">
    <text evidence="11">The sequence shown here is derived from an EMBL/GenBank/DDBJ whole genome shotgun (WGS) entry which is preliminary data.</text>
</comment>
<dbReference type="InterPro" id="IPR005140">
    <property type="entry name" value="eRF1_Pelota-like_N"/>
</dbReference>
<dbReference type="InterPro" id="IPR005141">
    <property type="entry name" value="eRF1_2"/>
</dbReference>
<dbReference type="AlphaFoldDB" id="A0A5E4LME9"/>
<organism evidence="11 12">
    <name type="scientific">Candidatus Bilamarchaeum dharawalense</name>
    <dbReference type="NCBI Taxonomy" id="2885759"/>
    <lineage>
        <taxon>Archaea</taxon>
        <taxon>Candidatus Micrarchaeota</taxon>
        <taxon>Candidatus Micrarchaeia</taxon>
        <taxon>Candidatus Anstonellales</taxon>
        <taxon>Candidatus Bilamarchaeaceae</taxon>
        <taxon>Candidatus Bilamarchaeum</taxon>
    </lineage>
</organism>
<name>A0A5E4LME9_9ARCH</name>
<comment type="subcellular location">
    <subcellularLocation>
        <location evidence="2 9">Cytoplasm</location>
    </subcellularLocation>
</comment>
<dbReference type="InterPro" id="IPR024049">
    <property type="entry name" value="eRF1_1_sf"/>
</dbReference>
<dbReference type="HAMAP" id="MF_00424">
    <property type="entry name" value="Rel_fact_arch_1"/>
    <property type="match status" value="1"/>
</dbReference>
<keyword evidence="6 9" id="KW-0963">Cytoplasm</keyword>
<dbReference type="EMBL" id="CABMJJ010000001">
    <property type="protein sequence ID" value="VVC02599.1"/>
    <property type="molecule type" value="Genomic_DNA"/>
</dbReference>
<evidence type="ECO:0000256" key="9">
    <source>
        <dbReference type="HAMAP-Rule" id="MF_00424"/>
    </source>
</evidence>
<dbReference type="NCBIfam" id="TIGR03676">
    <property type="entry name" value="aRF1_eRF1"/>
    <property type="match status" value="1"/>
</dbReference>
<evidence type="ECO:0000259" key="10">
    <source>
        <dbReference type="SMART" id="SM01194"/>
    </source>
</evidence>
<evidence type="ECO:0000256" key="6">
    <source>
        <dbReference type="ARBA" id="ARBA00022490"/>
    </source>
</evidence>
<evidence type="ECO:0000313" key="12">
    <source>
        <dbReference type="Proteomes" id="UP000789941"/>
    </source>
</evidence>
<comment type="function">
    <text evidence="1 9">Directs the termination of nascent peptide synthesis (translation) in response to the termination codons UAA, UAG and UGA.</text>
</comment>
<dbReference type="SUPFAM" id="SSF53137">
    <property type="entry name" value="Translational machinery components"/>
    <property type="match status" value="1"/>
</dbReference>
<dbReference type="FunFam" id="3.30.960.10:FF:000003">
    <property type="entry name" value="Peptide chain release factor subunit 1"/>
    <property type="match status" value="1"/>
</dbReference>
<dbReference type="SMART" id="SM01194">
    <property type="entry name" value="eRF1_1"/>
    <property type="match status" value="1"/>
</dbReference>
<dbReference type="Pfam" id="PF03465">
    <property type="entry name" value="eRF1_3"/>
    <property type="match status" value="1"/>
</dbReference>
<dbReference type="PANTHER" id="PTHR10113">
    <property type="entry name" value="PEPTIDE CHAIN RELEASE FACTOR SUBUNIT 1"/>
    <property type="match status" value="1"/>
</dbReference>
<dbReference type="Gene3D" id="3.30.420.60">
    <property type="entry name" value="eRF1 domain 2"/>
    <property type="match status" value="1"/>
</dbReference>
<proteinExistence type="inferred from homology"/>
<dbReference type="Gene3D" id="3.30.1330.30">
    <property type="match status" value="1"/>
</dbReference>
<dbReference type="Pfam" id="PF03463">
    <property type="entry name" value="eRF1_1"/>
    <property type="match status" value="1"/>
</dbReference>
<evidence type="ECO:0000256" key="8">
    <source>
        <dbReference type="ARBA" id="ARBA00031168"/>
    </source>
</evidence>
<dbReference type="Proteomes" id="UP000789941">
    <property type="component" value="Unassembled WGS sequence"/>
</dbReference>
<dbReference type="InterPro" id="IPR020918">
    <property type="entry name" value="Peptide_chain-rel_aRF1"/>
</dbReference>
<gene>
    <name evidence="11" type="primary">prf1_1</name>
    <name evidence="9" type="synonym">prf1</name>
    <name evidence="11" type="ORF">LFW2832_00100</name>
</gene>
<keyword evidence="7 9" id="KW-0648">Protein biosynthesis</keyword>
<evidence type="ECO:0000256" key="4">
    <source>
        <dbReference type="ARBA" id="ARBA00011520"/>
    </source>
</evidence>